<gene>
    <name evidence="1" type="ORF">Tco_1125486</name>
</gene>
<accession>A0ABQ5J942</accession>
<proteinExistence type="predicted"/>
<reference evidence="1" key="2">
    <citation type="submission" date="2022-01" db="EMBL/GenBank/DDBJ databases">
        <authorList>
            <person name="Yamashiro T."/>
            <person name="Shiraishi A."/>
            <person name="Satake H."/>
            <person name="Nakayama K."/>
        </authorList>
    </citation>
    <scope>NUCLEOTIDE SEQUENCE</scope>
</reference>
<dbReference type="Proteomes" id="UP001151760">
    <property type="component" value="Unassembled WGS sequence"/>
</dbReference>
<reference evidence="1" key="1">
    <citation type="journal article" date="2022" name="Int. J. Mol. Sci.">
        <title>Draft Genome of Tanacetum Coccineum: Genomic Comparison of Closely Related Tanacetum-Family Plants.</title>
        <authorList>
            <person name="Yamashiro T."/>
            <person name="Shiraishi A."/>
            <person name="Nakayama K."/>
            <person name="Satake H."/>
        </authorList>
    </citation>
    <scope>NUCLEOTIDE SEQUENCE</scope>
</reference>
<keyword evidence="2" id="KW-1185">Reference proteome</keyword>
<dbReference type="EMBL" id="BQNB010021692">
    <property type="protein sequence ID" value="GJU09056.1"/>
    <property type="molecule type" value="Genomic_DNA"/>
</dbReference>
<name>A0ABQ5J942_9ASTR</name>
<organism evidence="1 2">
    <name type="scientific">Tanacetum coccineum</name>
    <dbReference type="NCBI Taxonomy" id="301880"/>
    <lineage>
        <taxon>Eukaryota</taxon>
        <taxon>Viridiplantae</taxon>
        <taxon>Streptophyta</taxon>
        <taxon>Embryophyta</taxon>
        <taxon>Tracheophyta</taxon>
        <taxon>Spermatophyta</taxon>
        <taxon>Magnoliopsida</taxon>
        <taxon>eudicotyledons</taxon>
        <taxon>Gunneridae</taxon>
        <taxon>Pentapetalae</taxon>
        <taxon>asterids</taxon>
        <taxon>campanulids</taxon>
        <taxon>Asterales</taxon>
        <taxon>Asteraceae</taxon>
        <taxon>Asteroideae</taxon>
        <taxon>Anthemideae</taxon>
        <taxon>Anthemidinae</taxon>
        <taxon>Tanacetum</taxon>
    </lineage>
</organism>
<comment type="caution">
    <text evidence="1">The sequence shown here is derived from an EMBL/GenBank/DDBJ whole genome shotgun (WGS) entry which is preliminary data.</text>
</comment>
<sequence>MYSYRYSNLDKFIRLAETLKKGSPFRPYSDEPPLRSYQLLKKAFYEEALMKSDQMHQTFENNSLAMTHKLDDMIELPKSQHKKRYKEDLECEMVMVKIPRCMSWLGSTDAYDEPIDFPSLDVNLEDRRGLEPPIKPYSPDSFRMKIVNNLTIHTPPSPHVAHFHHKGVNEGCEIVMVRDKNVVAYRYLYRETGKQQRIAKQ</sequence>
<protein>
    <submittedName>
        <fullName evidence="1">Uncharacterized protein</fullName>
    </submittedName>
</protein>
<evidence type="ECO:0000313" key="2">
    <source>
        <dbReference type="Proteomes" id="UP001151760"/>
    </source>
</evidence>
<evidence type="ECO:0000313" key="1">
    <source>
        <dbReference type="EMBL" id="GJU09056.1"/>
    </source>
</evidence>